<evidence type="ECO:0000313" key="6">
    <source>
        <dbReference type="EMBL" id="GEK19248.1"/>
    </source>
</evidence>
<dbReference type="Pfam" id="PF00126">
    <property type="entry name" value="HTH_1"/>
    <property type="match status" value="1"/>
</dbReference>
<dbReference type="GO" id="GO:0003677">
    <property type="term" value="F:DNA binding"/>
    <property type="evidence" value="ECO:0007669"/>
    <property type="project" value="UniProtKB-KW"/>
</dbReference>
<dbReference type="InterPro" id="IPR000847">
    <property type="entry name" value="LysR_HTH_N"/>
</dbReference>
<dbReference type="InterPro" id="IPR036388">
    <property type="entry name" value="WH-like_DNA-bd_sf"/>
</dbReference>
<reference evidence="6 7" key="1">
    <citation type="submission" date="2019-07" db="EMBL/GenBank/DDBJ databases">
        <title>Whole genome shotgun sequence of Cellulomonas persica NBRC 101101.</title>
        <authorList>
            <person name="Hosoyama A."/>
            <person name="Uohara A."/>
            <person name="Ohji S."/>
            <person name="Ichikawa N."/>
        </authorList>
    </citation>
    <scope>NUCLEOTIDE SEQUENCE [LARGE SCALE GENOMIC DNA]</scope>
    <source>
        <strain evidence="6 7">NBRC 101101</strain>
    </source>
</reference>
<proteinExistence type="inferred from homology"/>
<evidence type="ECO:0000256" key="1">
    <source>
        <dbReference type="ARBA" id="ARBA00009437"/>
    </source>
</evidence>
<dbReference type="InterPro" id="IPR036390">
    <property type="entry name" value="WH_DNA-bd_sf"/>
</dbReference>
<dbReference type="EMBL" id="BJUA01000020">
    <property type="protein sequence ID" value="GEK19248.1"/>
    <property type="molecule type" value="Genomic_DNA"/>
</dbReference>
<dbReference type="PROSITE" id="PS50931">
    <property type="entry name" value="HTH_LYSR"/>
    <property type="match status" value="1"/>
</dbReference>
<dbReference type="RefSeq" id="WP_146807611.1">
    <property type="nucleotide sequence ID" value="NZ_BJUA01000020.1"/>
</dbReference>
<keyword evidence="7" id="KW-1185">Reference proteome</keyword>
<comment type="caution">
    <text evidence="6">The sequence shown here is derived from an EMBL/GenBank/DDBJ whole genome shotgun (WGS) entry which is preliminary data.</text>
</comment>
<name>A0A510UX63_9CELL</name>
<dbReference type="GO" id="GO:0003700">
    <property type="term" value="F:DNA-binding transcription factor activity"/>
    <property type="evidence" value="ECO:0007669"/>
    <property type="project" value="InterPro"/>
</dbReference>
<dbReference type="PANTHER" id="PTHR30419:SF31">
    <property type="entry name" value="BLR3139 PROTEIN"/>
    <property type="match status" value="1"/>
</dbReference>
<keyword evidence="2" id="KW-0805">Transcription regulation</keyword>
<dbReference type="Pfam" id="PF03466">
    <property type="entry name" value="LysR_substrate"/>
    <property type="match status" value="1"/>
</dbReference>
<dbReference type="FunFam" id="1.10.10.10:FF:000001">
    <property type="entry name" value="LysR family transcriptional regulator"/>
    <property type="match status" value="1"/>
</dbReference>
<sequence>MDLRQMEYLVALADEQHFTRAAAIAGVSQSGLSAAIRSLEDELDAPLFLRTTRRVEPTDACRALLPHARAMLAEAVAGRDAVVRATSELSGRLRVGAEQCLGLVDVPSLLSRLQRRYPQVDIDFTQGGSHALAAQVRTGDLDVAFVATGDHLGAASRTVLGRRPVVLVCPPEHPLATAGRLDWTELADTDFVDFHASWGVRSLNDAAFEARGVHRRVRCTVDDIHTLLELVDRGMGVALVPEHIAAKPQAARLVTVRMLPESEPQWVVSAVHTSPASPAALALLELLDAADAPREPVPA</sequence>
<evidence type="ECO:0000256" key="2">
    <source>
        <dbReference type="ARBA" id="ARBA00023015"/>
    </source>
</evidence>
<protein>
    <submittedName>
        <fullName evidence="6">Transcriptional regulator</fullName>
    </submittedName>
</protein>
<dbReference type="OrthoDB" id="3636008at2"/>
<keyword evidence="3" id="KW-0238">DNA-binding</keyword>
<accession>A0A510UX63</accession>
<dbReference type="GO" id="GO:0005829">
    <property type="term" value="C:cytosol"/>
    <property type="evidence" value="ECO:0007669"/>
    <property type="project" value="TreeGrafter"/>
</dbReference>
<feature type="domain" description="HTH lysR-type" evidence="5">
    <location>
        <begin position="1"/>
        <end position="58"/>
    </location>
</feature>
<evidence type="ECO:0000256" key="3">
    <source>
        <dbReference type="ARBA" id="ARBA00023125"/>
    </source>
</evidence>
<gene>
    <name evidence="6" type="ORF">CPE01_29810</name>
</gene>
<dbReference type="PRINTS" id="PR00039">
    <property type="entry name" value="HTHLYSR"/>
</dbReference>
<dbReference type="AlphaFoldDB" id="A0A510UX63"/>
<dbReference type="PANTHER" id="PTHR30419">
    <property type="entry name" value="HTH-TYPE TRANSCRIPTIONAL REGULATOR YBHD"/>
    <property type="match status" value="1"/>
</dbReference>
<dbReference type="Proteomes" id="UP000321386">
    <property type="component" value="Unassembled WGS sequence"/>
</dbReference>
<evidence type="ECO:0000256" key="4">
    <source>
        <dbReference type="ARBA" id="ARBA00023163"/>
    </source>
</evidence>
<dbReference type="SUPFAM" id="SSF46785">
    <property type="entry name" value="Winged helix' DNA-binding domain"/>
    <property type="match status" value="1"/>
</dbReference>
<dbReference type="InterPro" id="IPR005119">
    <property type="entry name" value="LysR_subst-bd"/>
</dbReference>
<dbReference type="SUPFAM" id="SSF53850">
    <property type="entry name" value="Periplasmic binding protein-like II"/>
    <property type="match status" value="1"/>
</dbReference>
<comment type="similarity">
    <text evidence="1">Belongs to the LysR transcriptional regulatory family.</text>
</comment>
<evidence type="ECO:0000259" key="5">
    <source>
        <dbReference type="PROSITE" id="PS50931"/>
    </source>
</evidence>
<organism evidence="6 7">
    <name type="scientific">Cellulomonas persica</name>
    <dbReference type="NCBI Taxonomy" id="76861"/>
    <lineage>
        <taxon>Bacteria</taxon>
        <taxon>Bacillati</taxon>
        <taxon>Actinomycetota</taxon>
        <taxon>Actinomycetes</taxon>
        <taxon>Micrococcales</taxon>
        <taxon>Cellulomonadaceae</taxon>
        <taxon>Cellulomonas</taxon>
    </lineage>
</organism>
<dbReference type="Gene3D" id="3.40.190.290">
    <property type="match status" value="1"/>
</dbReference>
<keyword evidence="4" id="KW-0804">Transcription</keyword>
<dbReference type="Gene3D" id="1.10.10.10">
    <property type="entry name" value="Winged helix-like DNA-binding domain superfamily/Winged helix DNA-binding domain"/>
    <property type="match status" value="1"/>
</dbReference>
<dbReference type="InterPro" id="IPR050950">
    <property type="entry name" value="HTH-type_LysR_regulators"/>
</dbReference>
<evidence type="ECO:0000313" key="7">
    <source>
        <dbReference type="Proteomes" id="UP000321386"/>
    </source>
</evidence>